<dbReference type="PROSITE" id="PS50093">
    <property type="entry name" value="PKD"/>
    <property type="match status" value="7"/>
</dbReference>
<dbReference type="PANTHER" id="PTHR46730:SF4">
    <property type="entry name" value="POLYCYSTIC KIDNEY DISEASE PROTEIN 1-LIKE 1"/>
    <property type="match status" value="1"/>
</dbReference>
<keyword evidence="8" id="KW-1185">Reference proteome</keyword>
<dbReference type="GO" id="GO:0005886">
    <property type="term" value="C:plasma membrane"/>
    <property type="evidence" value="ECO:0007669"/>
    <property type="project" value="TreeGrafter"/>
</dbReference>
<keyword evidence="2" id="KW-0812">Transmembrane</keyword>
<feature type="domain" description="PKD" evidence="6">
    <location>
        <begin position="563"/>
        <end position="615"/>
    </location>
</feature>
<dbReference type="Pfam" id="PF13585">
    <property type="entry name" value="CHU_C"/>
    <property type="match status" value="1"/>
</dbReference>
<dbReference type="Proteomes" id="UP000316778">
    <property type="component" value="Unassembled WGS sequence"/>
</dbReference>
<organism evidence="7 8">
    <name type="scientific">Chitinophaga japonensis</name>
    <name type="common">Flexibacter japonensis</name>
    <dbReference type="NCBI Taxonomy" id="104662"/>
    <lineage>
        <taxon>Bacteria</taxon>
        <taxon>Pseudomonadati</taxon>
        <taxon>Bacteroidota</taxon>
        <taxon>Chitinophagia</taxon>
        <taxon>Chitinophagales</taxon>
        <taxon>Chitinophagaceae</taxon>
        <taxon>Chitinophaga</taxon>
    </lineage>
</organism>
<dbReference type="PANTHER" id="PTHR46730">
    <property type="entry name" value="POLYCYSTIN-1"/>
    <property type="match status" value="1"/>
</dbReference>
<keyword evidence="4" id="KW-1133">Transmembrane helix</keyword>
<feature type="domain" description="PKD" evidence="6">
    <location>
        <begin position="312"/>
        <end position="367"/>
    </location>
</feature>
<reference evidence="7 8" key="1">
    <citation type="journal article" date="2013" name="Stand. Genomic Sci.">
        <title>Genomic Encyclopedia of Type Strains, Phase I: The one thousand microbial genomes (KMG-I) project.</title>
        <authorList>
            <person name="Kyrpides N.C."/>
            <person name="Woyke T."/>
            <person name="Eisen J.A."/>
            <person name="Garrity G."/>
            <person name="Lilburn T.G."/>
            <person name="Beck B.J."/>
            <person name="Whitman W.B."/>
            <person name="Hugenholtz P."/>
            <person name="Klenk H.P."/>
        </authorList>
    </citation>
    <scope>NUCLEOTIDE SEQUENCE [LARGE SCALE GENOMIC DNA]</scope>
    <source>
        <strain evidence="7 8">DSM 13484</strain>
    </source>
</reference>
<name>A0A562TCG8_CHIJA</name>
<sequence>MKSLIPAYLTALLPLFLLTALYSHPVKGQQANFVYNAPAGQCSPAVIELQNTSTGYPLSYTWDFGNGTVAYTANAQATYTQPGTYRVTLTVQYANGTSEAWKEITIQPSPAVAFDVDVAAACQPYTANFTDHTPGAAVRTWDFGDGSTPVTTNSATVMHSYTRAGQFDVTLTVTNAFNCTQALTKPALINITVPAITLSGTNITGCAPLDANLSATVSTINNDPVTRYNWSFGDGTSQSTATPDVAHRYNGTGAYDVTLTVTTGQGCSASLTAGQLVRAGSPPANVSFTATPGTACAGDPVRLLATATNADSYSWDFGDGTTEEGPDNDITHGFKDNGSITVQLRAGNNGCYTAATPVTVQITGPAAHFSFSRSCSNRNEFVFTNTSATTGGATYEWDFGDGSPLAYTRHTTHVYAQPGNYTVRLTVRETGGGACSSSEFQALSCFRADFNTGASAICRGSNIGYGVLHVPGQLVDHYSWRFGDNTVQNATSPDITKAYHQSGTFTDTLIIFYKDPATYCNDTVVKQQHITILAPVADFTTGLACAGQPVSITDASQPWPNIPLTNWDWNLGNGTTANVQTPAPPGYPAAGNYTIKLVVTDARNCKDSVTQTLTVNPTPFLAMPAPQYKICEGNSVTLTAQSDAAVQWSPNDHLSCVNCGATSASPVADTRYYATTVNTFGCAVQDSVDVNVVPQVRLAAGPDTAICNGTAVRLWASGAASYNWAPARYLSDSTIANPTATPAEDVTYTVTGSNDAACAAQTLQVTLRVNPLPEVEAGPDQTITTGSAVTLDATGSADVVAWEWAPTDYLDCPTCPYTLATVRRPISYSITATNAAGCTKSDIVHINLVCNKEAVFIPNTFSPNGDGANDIFYIRGKGVNFIQSFRIFNRWGQEVFKRENITIDDVSSGWNGTYRNEPQPADVYIYFIEAYCDTNERFELRGNVTLLR</sequence>
<dbReference type="Pfam" id="PF18911">
    <property type="entry name" value="PKD_4"/>
    <property type="match status" value="4"/>
</dbReference>
<feature type="domain" description="PKD" evidence="6">
    <location>
        <begin position="30"/>
        <end position="107"/>
    </location>
</feature>
<dbReference type="InterPro" id="IPR026341">
    <property type="entry name" value="T9SS_type_B"/>
</dbReference>
<dbReference type="Gene3D" id="2.60.40.10">
    <property type="entry name" value="Immunoglobulins"/>
    <property type="match status" value="7"/>
</dbReference>
<dbReference type="NCBIfam" id="TIGR04131">
    <property type="entry name" value="Bac_Flav_CTERM"/>
    <property type="match status" value="1"/>
</dbReference>
<evidence type="ECO:0000256" key="1">
    <source>
        <dbReference type="ARBA" id="ARBA00004141"/>
    </source>
</evidence>
<proteinExistence type="predicted"/>
<keyword evidence="5" id="KW-0472">Membrane</keyword>
<dbReference type="AlphaFoldDB" id="A0A562TCG8"/>
<dbReference type="InterPro" id="IPR013783">
    <property type="entry name" value="Ig-like_fold"/>
</dbReference>
<dbReference type="RefSeq" id="WP_145709880.1">
    <property type="nucleotide sequence ID" value="NZ_BAAAFY010000001.1"/>
</dbReference>
<dbReference type="GO" id="GO:0005261">
    <property type="term" value="F:monoatomic cation channel activity"/>
    <property type="evidence" value="ECO:0007669"/>
    <property type="project" value="TreeGrafter"/>
</dbReference>
<dbReference type="GO" id="GO:0006816">
    <property type="term" value="P:calcium ion transport"/>
    <property type="evidence" value="ECO:0007669"/>
    <property type="project" value="TreeGrafter"/>
</dbReference>
<dbReference type="Pfam" id="PF00801">
    <property type="entry name" value="PKD"/>
    <property type="match status" value="2"/>
</dbReference>
<dbReference type="InterPro" id="IPR022409">
    <property type="entry name" value="PKD/Chitinase_dom"/>
</dbReference>
<evidence type="ECO:0000256" key="2">
    <source>
        <dbReference type="ARBA" id="ARBA00022692"/>
    </source>
</evidence>
<dbReference type="InterPro" id="IPR000601">
    <property type="entry name" value="PKD_dom"/>
</dbReference>
<feature type="domain" description="PKD" evidence="6">
    <location>
        <begin position="478"/>
        <end position="511"/>
    </location>
</feature>
<evidence type="ECO:0000256" key="5">
    <source>
        <dbReference type="ARBA" id="ARBA00023136"/>
    </source>
</evidence>
<dbReference type="SMART" id="SM00089">
    <property type="entry name" value="PKD"/>
    <property type="match status" value="6"/>
</dbReference>
<keyword evidence="3" id="KW-0677">Repeat</keyword>
<gene>
    <name evidence="7" type="ORF">LX66_0050</name>
</gene>
<evidence type="ECO:0000256" key="4">
    <source>
        <dbReference type="ARBA" id="ARBA00022989"/>
    </source>
</evidence>
<comment type="caution">
    <text evidence="7">The sequence shown here is derived from an EMBL/GenBank/DDBJ whole genome shotgun (WGS) entry which is preliminary data.</text>
</comment>
<feature type="domain" description="PKD" evidence="6">
    <location>
        <begin position="133"/>
        <end position="196"/>
    </location>
</feature>
<dbReference type="OrthoDB" id="7794186at2"/>
<evidence type="ECO:0000313" key="7">
    <source>
        <dbReference type="EMBL" id="TWI90690.1"/>
    </source>
</evidence>
<dbReference type="EMBL" id="VLLG01000002">
    <property type="protein sequence ID" value="TWI90690.1"/>
    <property type="molecule type" value="Genomic_DNA"/>
</dbReference>
<evidence type="ECO:0000313" key="8">
    <source>
        <dbReference type="Proteomes" id="UP000316778"/>
    </source>
</evidence>
<dbReference type="SUPFAM" id="SSF49299">
    <property type="entry name" value="PKD domain"/>
    <property type="match status" value="7"/>
</dbReference>
<protein>
    <submittedName>
        <fullName evidence="7">Gliding motility-associated-like protein</fullName>
    </submittedName>
</protein>
<feature type="domain" description="PKD" evidence="6">
    <location>
        <begin position="221"/>
        <end position="273"/>
    </location>
</feature>
<evidence type="ECO:0000256" key="3">
    <source>
        <dbReference type="ARBA" id="ARBA00022737"/>
    </source>
</evidence>
<comment type="subcellular location">
    <subcellularLocation>
        <location evidence="1">Membrane</location>
        <topology evidence="1">Multi-pass membrane protein</topology>
    </subcellularLocation>
</comment>
<dbReference type="InterPro" id="IPR035986">
    <property type="entry name" value="PKD_dom_sf"/>
</dbReference>
<evidence type="ECO:0000259" key="6">
    <source>
        <dbReference type="PROSITE" id="PS50093"/>
    </source>
</evidence>
<feature type="domain" description="PKD" evidence="6">
    <location>
        <begin position="364"/>
        <end position="438"/>
    </location>
</feature>
<dbReference type="CDD" id="cd00146">
    <property type="entry name" value="PKD"/>
    <property type="match status" value="6"/>
</dbReference>
<accession>A0A562TCG8</accession>